<comment type="caution">
    <text evidence="2">The sequence shown here is derived from an EMBL/GenBank/DDBJ whole genome shotgun (WGS) entry which is preliminary data.</text>
</comment>
<name>A0A497XSG0_9AQUI</name>
<organism evidence="2 3">
    <name type="scientific">Hydrogenivirga caldilitoris</name>
    <dbReference type="NCBI Taxonomy" id="246264"/>
    <lineage>
        <taxon>Bacteria</taxon>
        <taxon>Pseudomonadati</taxon>
        <taxon>Aquificota</taxon>
        <taxon>Aquificia</taxon>
        <taxon>Aquificales</taxon>
        <taxon>Aquificaceae</taxon>
        <taxon>Hydrogenivirga</taxon>
    </lineage>
</organism>
<dbReference type="InterPro" id="IPR012337">
    <property type="entry name" value="RNaseH-like_sf"/>
</dbReference>
<keyword evidence="3" id="KW-1185">Reference proteome</keyword>
<dbReference type="InterPro" id="IPR019288">
    <property type="entry name" value="3'-5'_exonuclease_PolB-like"/>
</dbReference>
<gene>
    <name evidence="2" type="ORF">BCF55_0334</name>
</gene>
<reference evidence="2 3" key="1">
    <citation type="submission" date="2018-10" db="EMBL/GenBank/DDBJ databases">
        <title>Genomic Encyclopedia of Archaeal and Bacterial Type Strains, Phase II (KMG-II): from individual species to whole genera.</title>
        <authorList>
            <person name="Goeker M."/>
        </authorList>
    </citation>
    <scope>NUCLEOTIDE SEQUENCE [LARGE SCALE GENOMIC DNA]</scope>
    <source>
        <strain evidence="2 3">DSM 16510</strain>
    </source>
</reference>
<evidence type="ECO:0000259" key="1">
    <source>
        <dbReference type="Pfam" id="PF10108"/>
    </source>
</evidence>
<protein>
    <submittedName>
        <fullName evidence="2">Putative 3'-5' exonuclease similar to PolB exonuclease domain</fullName>
    </submittedName>
</protein>
<sequence length="303" mass="35424">MRVLAFDIETVPDLNGLNYRDYQYLRSRGARERSEEEVTKEFSLNPFTLFIVSVAGTYIHDGDIGESFVFYMSDLSSEEREEEVFYAEGRSTRVRYLPFRADFVEGKLYELEEELIARFWEEASTADRLVSFNGYSFDGYVLKLRSMIHGIDIPERFLRDREFHFDLLRFLSNGEREKRYKLDFICRKFGIYTPKDILDGSKVPEEFYKGNYDTIALYNLKDSIALAQLYQKLRKYIGEEVPEGELPTEKQLNYLIDLISGATGVSREVVEEIIEELGIGESATKRNVSLIIDIFKRIRELPL</sequence>
<dbReference type="AlphaFoldDB" id="A0A497XSG0"/>
<proteinExistence type="predicted"/>
<accession>A0A497XSG0</accession>
<dbReference type="Pfam" id="PF10108">
    <property type="entry name" value="DNA_pol_B_exo2"/>
    <property type="match status" value="1"/>
</dbReference>
<dbReference type="EMBL" id="RCCJ01000001">
    <property type="protein sequence ID" value="RLJ70072.1"/>
    <property type="molecule type" value="Genomic_DNA"/>
</dbReference>
<feature type="domain" description="Predicted 3'-5' exonuclease PolB-like" evidence="1">
    <location>
        <begin position="109"/>
        <end position="239"/>
    </location>
</feature>
<dbReference type="RefSeq" id="WP_121009164.1">
    <property type="nucleotide sequence ID" value="NZ_RCCJ01000001.1"/>
</dbReference>
<keyword evidence="2" id="KW-0378">Hydrolase</keyword>
<dbReference type="SUPFAM" id="SSF53098">
    <property type="entry name" value="Ribonuclease H-like"/>
    <property type="match status" value="1"/>
</dbReference>
<dbReference type="GO" id="GO:0003676">
    <property type="term" value="F:nucleic acid binding"/>
    <property type="evidence" value="ECO:0007669"/>
    <property type="project" value="InterPro"/>
</dbReference>
<keyword evidence="2" id="KW-0540">Nuclease</keyword>
<dbReference type="OrthoDB" id="9773351at2"/>
<dbReference type="Gene3D" id="3.30.420.10">
    <property type="entry name" value="Ribonuclease H-like superfamily/Ribonuclease H"/>
    <property type="match status" value="1"/>
</dbReference>
<dbReference type="InterPro" id="IPR036397">
    <property type="entry name" value="RNaseH_sf"/>
</dbReference>
<dbReference type="GO" id="GO:0004527">
    <property type="term" value="F:exonuclease activity"/>
    <property type="evidence" value="ECO:0007669"/>
    <property type="project" value="UniProtKB-KW"/>
</dbReference>
<dbReference type="Proteomes" id="UP000267841">
    <property type="component" value="Unassembled WGS sequence"/>
</dbReference>
<keyword evidence="2" id="KW-0269">Exonuclease</keyword>
<evidence type="ECO:0000313" key="3">
    <source>
        <dbReference type="Proteomes" id="UP000267841"/>
    </source>
</evidence>
<evidence type="ECO:0000313" key="2">
    <source>
        <dbReference type="EMBL" id="RLJ70072.1"/>
    </source>
</evidence>